<reference evidence="1" key="1">
    <citation type="submission" date="2021-06" db="EMBL/GenBank/DDBJ databases">
        <authorList>
            <person name="Kallberg Y."/>
            <person name="Tangrot J."/>
            <person name="Rosling A."/>
        </authorList>
    </citation>
    <scope>NUCLEOTIDE SEQUENCE</scope>
    <source>
        <strain evidence="1">MA461A</strain>
    </source>
</reference>
<name>A0ACA9KCK3_9GLOM</name>
<protein>
    <submittedName>
        <fullName evidence="1">36488_t:CDS:1</fullName>
    </submittedName>
</protein>
<dbReference type="Proteomes" id="UP000789920">
    <property type="component" value="Unassembled WGS sequence"/>
</dbReference>
<gene>
    <name evidence="1" type="ORF">RPERSI_LOCUS307</name>
</gene>
<dbReference type="EMBL" id="CAJVQC010000223">
    <property type="protein sequence ID" value="CAG8464670.1"/>
    <property type="molecule type" value="Genomic_DNA"/>
</dbReference>
<evidence type="ECO:0000313" key="1">
    <source>
        <dbReference type="EMBL" id="CAG8464670.1"/>
    </source>
</evidence>
<organism evidence="1 2">
    <name type="scientific">Racocetra persica</name>
    <dbReference type="NCBI Taxonomy" id="160502"/>
    <lineage>
        <taxon>Eukaryota</taxon>
        <taxon>Fungi</taxon>
        <taxon>Fungi incertae sedis</taxon>
        <taxon>Mucoromycota</taxon>
        <taxon>Glomeromycotina</taxon>
        <taxon>Glomeromycetes</taxon>
        <taxon>Diversisporales</taxon>
        <taxon>Gigasporaceae</taxon>
        <taxon>Racocetra</taxon>
    </lineage>
</organism>
<proteinExistence type="predicted"/>
<keyword evidence="2" id="KW-1185">Reference proteome</keyword>
<comment type="caution">
    <text evidence="1">The sequence shown here is derived from an EMBL/GenBank/DDBJ whole genome shotgun (WGS) entry which is preliminary data.</text>
</comment>
<accession>A0ACA9KCK3</accession>
<evidence type="ECO:0000313" key="2">
    <source>
        <dbReference type="Proteomes" id="UP000789920"/>
    </source>
</evidence>
<sequence>MQLVSKSWNRWRRHKTCHQSSYPRFMLPNKQPKGVVSNGGAQTGVDAIKCHQSIYPRFTAKRGRKSSGGAQTSVGYCWKSTVEIL</sequence>